<sequence length="144" mass="14344">MSSSRVLITALLVSLLAVSAVSAQLVPIAVQTAQWTLQQAVDSILKVASNPGAAIGCAGDQIKQIAAGLTTLANDVAAEIATLSLSTLSSVPAFISSEVAKFQANTVSNTTCLSVSDQAAVTFYQGQANAAIAALQAAAAAILG</sequence>
<evidence type="ECO:0000313" key="2">
    <source>
        <dbReference type="Proteomes" id="UP000005239"/>
    </source>
</evidence>
<accession>A0A8R1YUC7</accession>
<proteinExistence type="predicted"/>
<dbReference type="EnsemblMetazoa" id="PPA37400.1">
    <property type="protein sequence ID" value="PPA37400.1"/>
    <property type="gene ID" value="WBGene00275769"/>
</dbReference>
<reference evidence="2" key="1">
    <citation type="journal article" date="2008" name="Nat. Genet.">
        <title>The Pristionchus pacificus genome provides a unique perspective on nematode lifestyle and parasitism.</title>
        <authorList>
            <person name="Dieterich C."/>
            <person name="Clifton S.W."/>
            <person name="Schuster L.N."/>
            <person name="Chinwalla A."/>
            <person name="Delehaunty K."/>
            <person name="Dinkelacker I."/>
            <person name="Fulton L."/>
            <person name="Fulton R."/>
            <person name="Godfrey J."/>
            <person name="Minx P."/>
            <person name="Mitreva M."/>
            <person name="Roeseler W."/>
            <person name="Tian H."/>
            <person name="Witte H."/>
            <person name="Yang S.P."/>
            <person name="Wilson R.K."/>
            <person name="Sommer R.J."/>
        </authorList>
    </citation>
    <scope>NUCLEOTIDE SEQUENCE [LARGE SCALE GENOMIC DNA]</scope>
    <source>
        <strain evidence="2">PS312</strain>
    </source>
</reference>
<evidence type="ECO:0000313" key="1">
    <source>
        <dbReference type="EnsemblMetazoa" id="PPA37400.1"/>
    </source>
</evidence>
<dbReference type="AlphaFoldDB" id="A0A2A6BRS8"/>
<protein>
    <submittedName>
        <fullName evidence="1">Uncharacterized protein</fullName>
    </submittedName>
</protein>
<dbReference type="Proteomes" id="UP000005239">
    <property type="component" value="Unassembled WGS sequence"/>
</dbReference>
<gene>
    <name evidence="1" type="primary">WBGene00275769</name>
</gene>
<reference evidence="1" key="2">
    <citation type="submission" date="2022-06" db="UniProtKB">
        <authorList>
            <consortium name="EnsemblMetazoa"/>
        </authorList>
    </citation>
    <scope>IDENTIFICATION</scope>
    <source>
        <strain evidence="1">PS312</strain>
    </source>
</reference>
<organism evidence="1 2">
    <name type="scientific">Pristionchus pacificus</name>
    <name type="common">Parasitic nematode worm</name>
    <dbReference type="NCBI Taxonomy" id="54126"/>
    <lineage>
        <taxon>Eukaryota</taxon>
        <taxon>Metazoa</taxon>
        <taxon>Ecdysozoa</taxon>
        <taxon>Nematoda</taxon>
        <taxon>Chromadorea</taxon>
        <taxon>Rhabditida</taxon>
        <taxon>Rhabditina</taxon>
        <taxon>Diplogasteromorpha</taxon>
        <taxon>Diplogasteroidea</taxon>
        <taxon>Neodiplogasteridae</taxon>
        <taxon>Pristionchus</taxon>
    </lineage>
</organism>
<accession>A0A2A6BRS8</accession>
<keyword evidence="2" id="KW-1185">Reference proteome</keyword>
<name>A0A2A6BRS8_PRIPA</name>